<evidence type="ECO:0000313" key="3">
    <source>
        <dbReference type="Proteomes" id="UP000023430"/>
    </source>
</evidence>
<dbReference type="PATRIC" id="fig|1449351.3.peg.4646"/>
<keyword evidence="3" id="KW-1185">Reference proteome</keyword>
<evidence type="ECO:0000256" key="1">
    <source>
        <dbReference type="SAM" id="MobiDB-lite"/>
    </source>
</evidence>
<dbReference type="Proteomes" id="UP000023430">
    <property type="component" value="Unassembled WGS sequence"/>
</dbReference>
<reference evidence="2 3" key="1">
    <citation type="submission" date="2014-01" db="EMBL/GenBank/DDBJ databases">
        <title>Roseivivax isoporae LMG 25204 Genome Sequencing.</title>
        <authorList>
            <person name="Lai Q."/>
            <person name="Li G."/>
            <person name="Shao Z."/>
        </authorList>
    </citation>
    <scope>NUCLEOTIDE SEQUENCE [LARGE SCALE GENOMIC DNA]</scope>
    <source>
        <strain evidence="2 3">LMG 25204</strain>
    </source>
</reference>
<organism evidence="2 3">
    <name type="scientific">Roseivivax isoporae LMG 25204</name>
    <dbReference type="NCBI Taxonomy" id="1449351"/>
    <lineage>
        <taxon>Bacteria</taxon>
        <taxon>Pseudomonadati</taxon>
        <taxon>Pseudomonadota</taxon>
        <taxon>Alphaproteobacteria</taxon>
        <taxon>Rhodobacterales</taxon>
        <taxon>Roseobacteraceae</taxon>
        <taxon>Roseivivax</taxon>
    </lineage>
</organism>
<gene>
    <name evidence="2" type="ORF">RISW2_04440</name>
</gene>
<sequence length="173" mass="19056">DVMEEQARRAHVQSNARRKREGKKPIPFVPPFSIGQQEMGREYARLVERCEAAGVKCSSLETVGGGGGDADAREAAIIHDLQRLRLLRRRIGDGLAREVRRHRPSATGTKRTAIRVMCLVDAVCLGDLTLDGVFAKYGWGKADAQMRAELRSALCGALDRMRGFDLARPQDAA</sequence>
<protein>
    <submittedName>
        <fullName evidence="2">Uncharacterized protein</fullName>
    </submittedName>
</protein>
<feature type="region of interest" description="Disordered" evidence="1">
    <location>
        <begin position="1"/>
        <end position="31"/>
    </location>
</feature>
<evidence type="ECO:0000313" key="2">
    <source>
        <dbReference type="EMBL" id="ETX26422.1"/>
    </source>
</evidence>
<accession>X7F0H4</accession>
<comment type="caution">
    <text evidence="2">The sequence shown here is derived from an EMBL/GenBank/DDBJ whole genome shotgun (WGS) entry which is preliminary data.</text>
</comment>
<proteinExistence type="predicted"/>
<name>X7F0H4_9RHOB</name>
<dbReference type="EMBL" id="JAME01000149">
    <property type="protein sequence ID" value="ETX26422.1"/>
    <property type="molecule type" value="Genomic_DNA"/>
</dbReference>
<dbReference type="eggNOG" id="ENOG5030C42">
    <property type="taxonomic scope" value="Bacteria"/>
</dbReference>
<dbReference type="AlphaFoldDB" id="X7F0H4"/>
<feature type="non-terminal residue" evidence="2">
    <location>
        <position position="1"/>
    </location>
</feature>